<keyword evidence="3" id="KW-1185">Reference proteome</keyword>
<dbReference type="Proteomes" id="UP001279734">
    <property type="component" value="Unassembled WGS sequence"/>
</dbReference>
<gene>
    <name evidence="2" type="ORF">Nepgr_007887</name>
</gene>
<name>A0AAD3S8K5_NEPGR</name>
<comment type="caution">
    <text evidence="2">The sequence shown here is derived from an EMBL/GenBank/DDBJ whole genome shotgun (WGS) entry which is preliminary data.</text>
</comment>
<evidence type="ECO:0000313" key="2">
    <source>
        <dbReference type="EMBL" id="GMH06047.1"/>
    </source>
</evidence>
<feature type="region of interest" description="Disordered" evidence="1">
    <location>
        <begin position="19"/>
        <end position="74"/>
    </location>
</feature>
<dbReference type="EMBL" id="BSYO01000006">
    <property type="protein sequence ID" value="GMH06047.1"/>
    <property type="molecule type" value="Genomic_DNA"/>
</dbReference>
<dbReference type="AlphaFoldDB" id="A0AAD3S8K5"/>
<organism evidence="2 3">
    <name type="scientific">Nepenthes gracilis</name>
    <name type="common">Slender pitcher plant</name>
    <dbReference type="NCBI Taxonomy" id="150966"/>
    <lineage>
        <taxon>Eukaryota</taxon>
        <taxon>Viridiplantae</taxon>
        <taxon>Streptophyta</taxon>
        <taxon>Embryophyta</taxon>
        <taxon>Tracheophyta</taxon>
        <taxon>Spermatophyta</taxon>
        <taxon>Magnoliopsida</taxon>
        <taxon>eudicotyledons</taxon>
        <taxon>Gunneridae</taxon>
        <taxon>Pentapetalae</taxon>
        <taxon>Caryophyllales</taxon>
        <taxon>Nepenthaceae</taxon>
        <taxon>Nepenthes</taxon>
    </lineage>
</organism>
<feature type="compositionally biased region" description="Basic and acidic residues" evidence="1">
    <location>
        <begin position="43"/>
        <end position="52"/>
    </location>
</feature>
<evidence type="ECO:0000256" key="1">
    <source>
        <dbReference type="SAM" id="MobiDB-lite"/>
    </source>
</evidence>
<protein>
    <submittedName>
        <fullName evidence="2">Uncharacterized protein</fullName>
    </submittedName>
</protein>
<accession>A0AAD3S8K5</accession>
<evidence type="ECO:0000313" key="3">
    <source>
        <dbReference type="Proteomes" id="UP001279734"/>
    </source>
</evidence>
<proteinExistence type="predicted"/>
<sequence length="121" mass="13399">MVVDAEVVYRWRLMHQVNGRNANQKRTGKNLPAQQDPEDTVEHEEVAKECKSSRGLGDAGELKEPSSVQRTKLPVRAAEENGVLLVECPFSRMGLDSQPTPSDTMLSMPLLDGDCNLLCYA</sequence>
<reference evidence="2" key="1">
    <citation type="submission" date="2023-05" db="EMBL/GenBank/DDBJ databases">
        <title>Nepenthes gracilis genome sequencing.</title>
        <authorList>
            <person name="Fukushima K."/>
        </authorList>
    </citation>
    <scope>NUCLEOTIDE SEQUENCE</scope>
    <source>
        <strain evidence="2">SING2019-196</strain>
    </source>
</reference>